<dbReference type="NCBIfam" id="TIGR03838">
    <property type="entry name" value="queuosine_YadB"/>
    <property type="match status" value="1"/>
</dbReference>
<feature type="binding site" evidence="7">
    <location>
        <begin position="15"/>
        <end position="19"/>
    </location>
    <ligand>
        <name>L-glutamate</name>
        <dbReference type="ChEBI" id="CHEBI:29985"/>
    </ligand>
</feature>
<dbReference type="FunFam" id="3.40.50.620:FF:000093">
    <property type="entry name" value="Glutamyl-Q tRNA(Asp) synthetase"/>
    <property type="match status" value="1"/>
</dbReference>
<dbReference type="GO" id="GO:0006400">
    <property type="term" value="P:tRNA modification"/>
    <property type="evidence" value="ECO:0007669"/>
    <property type="project" value="InterPro"/>
</dbReference>
<dbReference type="EC" id="6.1.1.-" evidence="7"/>
<feature type="binding site" evidence="7">
    <location>
        <position position="107"/>
    </location>
    <ligand>
        <name>Zn(2+)</name>
        <dbReference type="ChEBI" id="CHEBI:29105"/>
    </ligand>
</feature>
<feature type="binding site" evidence="7">
    <location>
        <position position="121"/>
    </location>
    <ligand>
        <name>Zn(2+)</name>
        <dbReference type="ChEBI" id="CHEBI:29105"/>
    </ligand>
</feature>
<dbReference type="InterPro" id="IPR000924">
    <property type="entry name" value="Glu/Gln-tRNA-synth"/>
</dbReference>
<feature type="binding site" evidence="7">
    <location>
        <position position="237"/>
    </location>
    <ligand>
        <name>ATP</name>
        <dbReference type="ChEBI" id="CHEBI:30616"/>
    </ligand>
</feature>
<feature type="binding site" evidence="7">
    <location>
        <position position="178"/>
    </location>
    <ligand>
        <name>L-glutamate</name>
        <dbReference type="ChEBI" id="CHEBI:29985"/>
    </ligand>
</feature>
<evidence type="ECO:0000256" key="3">
    <source>
        <dbReference type="ARBA" id="ARBA00022741"/>
    </source>
</evidence>
<dbReference type="HAMAP" id="MF_01428">
    <property type="entry name" value="Glu_Q_tRNA_synth"/>
    <property type="match status" value="1"/>
</dbReference>
<name>A0A1S1N465_9GAMM</name>
<keyword evidence="3 7" id="KW-0547">Nucleotide-binding</keyword>
<evidence type="ECO:0000256" key="2">
    <source>
        <dbReference type="ARBA" id="ARBA00022723"/>
    </source>
</evidence>
<comment type="cofactor">
    <cofactor evidence="7">
        <name>Zn(2+)</name>
        <dbReference type="ChEBI" id="CHEBI:29105"/>
    </cofactor>
    <text evidence="7">Binds 1 zinc ion per subunit.</text>
</comment>
<comment type="caution">
    <text evidence="10">The sequence shown here is derived from an EMBL/GenBank/DDBJ whole genome shotgun (WGS) entry which is preliminary data.</text>
</comment>
<comment type="similarity">
    <text evidence="7">Belongs to the class-I aminoacyl-tRNA synthetase family. GluQ subfamily.</text>
</comment>
<dbReference type="GO" id="GO:0006424">
    <property type="term" value="P:glutamyl-tRNA aminoacylation"/>
    <property type="evidence" value="ECO:0007669"/>
    <property type="project" value="InterPro"/>
</dbReference>
<dbReference type="Proteomes" id="UP000180253">
    <property type="component" value="Unassembled WGS sequence"/>
</dbReference>
<dbReference type="STRING" id="327939.BIW53_18375"/>
<feature type="domain" description="Glutamyl/glutaminyl-tRNA synthetase class Ib catalytic" evidence="9">
    <location>
        <begin position="13"/>
        <end position="294"/>
    </location>
</feature>
<dbReference type="InterPro" id="IPR014729">
    <property type="entry name" value="Rossmann-like_a/b/a_fold"/>
</dbReference>
<dbReference type="GO" id="GO:0005829">
    <property type="term" value="C:cytosol"/>
    <property type="evidence" value="ECO:0007669"/>
    <property type="project" value="TreeGrafter"/>
</dbReference>
<feature type="short sequence motif" description="'KMSKS' region" evidence="7">
    <location>
        <begin position="234"/>
        <end position="238"/>
    </location>
</feature>
<keyword evidence="8" id="KW-0648">Protein biosynthesis</keyword>
<evidence type="ECO:0000259" key="9">
    <source>
        <dbReference type="Pfam" id="PF00749"/>
    </source>
</evidence>
<evidence type="ECO:0000256" key="5">
    <source>
        <dbReference type="ARBA" id="ARBA00022840"/>
    </source>
</evidence>
<reference evidence="10 11" key="1">
    <citation type="submission" date="2016-10" db="EMBL/GenBank/DDBJ databases">
        <title>Pseudoalteromonas amylolytica sp. nov., isolated from the surface seawater.</title>
        <authorList>
            <person name="Wu Y.-H."/>
            <person name="Cheng H."/>
            <person name="Jin X.-B."/>
            <person name="Wang C.-S."/>
            <person name="Xu X.-W."/>
        </authorList>
    </citation>
    <scope>NUCLEOTIDE SEQUENCE [LARGE SCALE GENOMIC DNA]</scope>
    <source>
        <strain evidence="10 11">JCM 12483</strain>
    </source>
</reference>
<keyword evidence="6 7" id="KW-0030">Aminoacyl-tRNA synthetase</keyword>
<dbReference type="GO" id="GO:0008270">
    <property type="term" value="F:zinc ion binding"/>
    <property type="evidence" value="ECO:0007669"/>
    <property type="project" value="UniProtKB-UniRule"/>
</dbReference>
<evidence type="ECO:0000256" key="8">
    <source>
        <dbReference type="RuleBase" id="RU363037"/>
    </source>
</evidence>
<dbReference type="Gene3D" id="3.40.50.620">
    <property type="entry name" value="HUPs"/>
    <property type="match status" value="1"/>
</dbReference>
<sequence>MLTPALSNQGSYRGRFAPSPSGPLHFGSLVAALGSFLAAKSQQGKWLVRIEDIDTPRVVQGADSDILHTLEAYGLHWDETVVYQSQRHSIYQDVQNHLQSQGLVYACQCTRKEIKQRGGFYDNHCRALNLPFANNALRLRQNFPVDSFTDQIQGQVHIPRNIAWEDYIIKRRDGLYAYQLVVVLDDIDQHITHVVRGADLLEPTARQLGLFKQLKHTAPRYAHLPLVVTEPGLKLSKQNHAPAIDKQNPIPATLAALRFLGLLPPKDLNSADIEDILKWAIASFSLQKISKVAEKPLSDAY</sequence>
<dbReference type="SUPFAM" id="SSF52374">
    <property type="entry name" value="Nucleotidylyl transferase"/>
    <property type="match status" value="1"/>
</dbReference>
<dbReference type="InterPro" id="IPR022380">
    <property type="entry name" value="Glu-Q_tRNA(Asp)_Synthase"/>
</dbReference>
<protein>
    <recommendedName>
        <fullName evidence="7">Glutamyl-Q tRNA(Asp) synthetase</fullName>
        <shortName evidence="7">Glu-Q-RSs</shortName>
        <ecNumber evidence="7">6.1.1.-</ecNumber>
    </recommendedName>
</protein>
<keyword evidence="4 7" id="KW-0862">Zinc</keyword>
<feature type="binding site" evidence="7">
    <location>
        <position position="196"/>
    </location>
    <ligand>
        <name>L-glutamate</name>
        <dbReference type="ChEBI" id="CHEBI:29985"/>
    </ligand>
</feature>
<dbReference type="NCBIfam" id="NF004314">
    <property type="entry name" value="PRK05710.1-3"/>
    <property type="match status" value="1"/>
</dbReference>
<organism evidence="10 11">
    <name type="scientific">Pseudoalteromonas byunsanensis</name>
    <dbReference type="NCBI Taxonomy" id="327939"/>
    <lineage>
        <taxon>Bacteria</taxon>
        <taxon>Pseudomonadati</taxon>
        <taxon>Pseudomonadota</taxon>
        <taxon>Gammaproteobacteria</taxon>
        <taxon>Alteromonadales</taxon>
        <taxon>Pseudoalteromonadaceae</taxon>
        <taxon>Pseudoalteromonas</taxon>
    </lineage>
</organism>
<dbReference type="AlphaFoldDB" id="A0A1S1N465"/>
<dbReference type="PANTHER" id="PTHR43311:SF1">
    <property type="entry name" value="GLUTAMYL-Q TRNA(ASP) SYNTHETASE"/>
    <property type="match status" value="1"/>
</dbReference>
<dbReference type="InterPro" id="IPR020058">
    <property type="entry name" value="Glu/Gln-tRNA-synth_Ib_cat-dom"/>
</dbReference>
<comment type="function">
    <text evidence="7">Catalyzes the tRNA-independent activation of glutamate in presence of ATP and the subsequent transfer of glutamate onto a tRNA(Asp). Glutamate is transferred on the 2-amino-5-(4,5-dihydroxy-2-cyclopenten-1-yl) moiety of the queuosine in the wobble position of the QUC anticodon.</text>
</comment>
<dbReference type="PRINTS" id="PR00987">
    <property type="entry name" value="TRNASYNTHGLU"/>
</dbReference>
<dbReference type="GO" id="GO:0005524">
    <property type="term" value="F:ATP binding"/>
    <property type="evidence" value="ECO:0007669"/>
    <property type="project" value="UniProtKB-KW"/>
</dbReference>
<evidence type="ECO:0000256" key="7">
    <source>
        <dbReference type="HAMAP-Rule" id="MF_01428"/>
    </source>
</evidence>
<feature type="short sequence motif" description="'HIGH' region" evidence="7">
    <location>
        <begin position="18"/>
        <end position="28"/>
    </location>
</feature>
<evidence type="ECO:0000256" key="1">
    <source>
        <dbReference type="ARBA" id="ARBA00022598"/>
    </source>
</evidence>
<accession>A0A1S1N465</accession>
<keyword evidence="11" id="KW-1185">Reference proteome</keyword>
<evidence type="ECO:0000313" key="10">
    <source>
        <dbReference type="EMBL" id="OHU94174.1"/>
    </source>
</evidence>
<dbReference type="EMBL" id="MNAN01000035">
    <property type="protein sequence ID" value="OHU94174.1"/>
    <property type="molecule type" value="Genomic_DNA"/>
</dbReference>
<keyword evidence="1 7" id="KW-0436">Ligase</keyword>
<evidence type="ECO:0000256" key="4">
    <source>
        <dbReference type="ARBA" id="ARBA00022833"/>
    </source>
</evidence>
<keyword evidence="5 7" id="KW-0067">ATP-binding</keyword>
<dbReference type="GO" id="GO:0004818">
    <property type="term" value="F:glutamate-tRNA ligase activity"/>
    <property type="evidence" value="ECO:0007669"/>
    <property type="project" value="TreeGrafter"/>
</dbReference>
<feature type="binding site" evidence="7">
    <location>
        <position position="125"/>
    </location>
    <ligand>
        <name>Zn(2+)</name>
        <dbReference type="ChEBI" id="CHEBI:29105"/>
    </ligand>
</feature>
<dbReference type="RefSeq" id="WP_070993461.1">
    <property type="nucleotide sequence ID" value="NZ_CBCSHD010000011.1"/>
</dbReference>
<evidence type="ECO:0000256" key="6">
    <source>
        <dbReference type="ARBA" id="ARBA00023146"/>
    </source>
</evidence>
<gene>
    <name evidence="7" type="primary">gluQ</name>
    <name evidence="10" type="ORF">BIW53_18375</name>
</gene>
<evidence type="ECO:0000313" key="11">
    <source>
        <dbReference type="Proteomes" id="UP000180253"/>
    </source>
</evidence>
<feature type="binding site" evidence="7">
    <location>
        <position position="51"/>
    </location>
    <ligand>
        <name>L-glutamate</name>
        <dbReference type="ChEBI" id="CHEBI:29985"/>
    </ligand>
</feature>
<dbReference type="PANTHER" id="PTHR43311">
    <property type="entry name" value="GLUTAMATE--TRNA LIGASE"/>
    <property type="match status" value="1"/>
</dbReference>
<keyword evidence="2 7" id="KW-0479">Metal-binding</keyword>
<feature type="binding site" evidence="7">
    <location>
        <position position="109"/>
    </location>
    <ligand>
        <name>Zn(2+)</name>
        <dbReference type="ChEBI" id="CHEBI:29105"/>
    </ligand>
</feature>
<dbReference type="InterPro" id="IPR049940">
    <property type="entry name" value="GluQ/Sye"/>
</dbReference>
<dbReference type="Pfam" id="PF00749">
    <property type="entry name" value="tRNA-synt_1c"/>
    <property type="match status" value="1"/>
</dbReference>
<proteinExistence type="inferred from homology"/>
<dbReference type="OrthoDB" id="9807503at2"/>